<evidence type="ECO:0000313" key="1">
    <source>
        <dbReference type="EMBL" id="CAJ2677848.1"/>
    </source>
</evidence>
<comment type="caution">
    <text evidence="1">The sequence shown here is derived from an EMBL/GenBank/DDBJ whole genome shotgun (WGS) entry which is preliminary data.</text>
</comment>
<gene>
    <name evidence="1" type="ORF">MILVUS5_LOCUS40266</name>
</gene>
<dbReference type="Proteomes" id="UP001177021">
    <property type="component" value="Unassembled WGS sequence"/>
</dbReference>
<name>A0ACB0M8I5_TRIPR</name>
<sequence length="133" mass="15688">MRCESQRQLYPISNTAKNKNKFSSKFAALSTSIWHDRLGHPEASILDSLRKNKMIDCIVTSKSNSTPCHSCPLGRTVWMYTVADYFYKRRRSRYRDYLYSHLHRICPCTYSGIYTFIFINSSLFKNYLYVLSL</sequence>
<proteinExistence type="predicted"/>
<accession>A0ACB0M8I5</accession>
<evidence type="ECO:0000313" key="2">
    <source>
        <dbReference type="Proteomes" id="UP001177021"/>
    </source>
</evidence>
<protein>
    <submittedName>
        <fullName evidence="1">Uncharacterized protein</fullName>
    </submittedName>
</protein>
<reference evidence="1" key="1">
    <citation type="submission" date="2023-10" db="EMBL/GenBank/DDBJ databases">
        <authorList>
            <person name="Rodriguez Cubillos JULIANA M."/>
            <person name="De Vega J."/>
        </authorList>
    </citation>
    <scope>NUCLEOTIDE SEQUENCE</scope>
</reference>
<dbReference type="EMBL" id="CASHSV030000823">
    <property type="protein sequence ID" value="CAJ2677848.1"/>
    <property type="molecule type" value="Genomic_DNA"/>
</dbReference>
<organism evidence="1 2">
    <name type="scientific">Trifolium pratense</name>
    <name type="common">Red clover</name>
    <dbReference type="NCBI Taxonomy" id="57577"/>
    <lineage>
        <taxon>Eukaryota</taxon>
        <taxon>Viridiplantae</taxon>
        <taxon>Streptophyta</taxon>
        <taxon>Embryophyta</taxon>
        <taxon>Tracheophyta</taxon>
        <taxon>Spermatophyta</taxon>
        <taxon>Magnoliopsida</taxon>
        <taxon>eudicotyledons</taxon>
        <taxon>Gunneridae</taxon>
        <taxon>Pentapetalae</taxon>
        <taxon>rosids</taxon>
        <taxon>fabids</taxon>
        <taxon>Fabales</taxon>
        <taxon>Fabaceae</taxon>
        <taxon>Papilionoideae</taxon>
        <taxon>50 kb inversion clade</taxon>
        <taxon>NPAAA clade</taxon>
        <taxon>Hologalegina</taxon>
        <taxon>IRL clade</taxon>
        <taxon>Trifolieae</taxon>
        <taxon>Trifolium</taxon>
    </lineage>
</organism>
<keyword evidence="2" id="KW-1185">Reference proteome</keyword>